<keyword evidence="1" id="KW-0614">Plasmid</keyword>
<gene>
    <name evidence="1" type="ORF">Q9315_23265</name>
</gene>
<protein>
    <submittedName>
        <fullName evidence="1">Uncharacterized protein</fullName>
    </submittedName>
</protein>
<keyword evidence="2" id="KW-1185">Reference proteome</keyword>
<name>A0ABY9K963_9HYPH</name>
<proteinExistence type="predicted"/>
<evidence type="ECO:0000313" key="2">
    <source>
        <dbReference type="Proteomes" id="UP001225788"/>
    </source>
</evidence>
<accession>A0ABY9K963</accession>
<dbReference type="RefSeq" id="WP_306161565.1">
    <property type="nucleotide sequence ID" value="NZ_CP132315.1"/>
</dbReference>
<organism evidence="1 2">
    <name type="scientific">Shinella oryzae</name>
    <dbReference type="NCBI Taxonomy" id="2871820"/>
    <lineage>
        <taxon>Bacteria</taxon>
        <taxon>Pseudomonadati</taxon>
        <taxon>Pseudomonadota</taxon>
        <taxon>Alphaproteobacteria</taxon>
        <taxon>Hyphomicrobiales</taxon>
        <taxon>Rhizobiaceae</taxon>
        <taxon>Shinella</taxon>
    </lineage>
</organism>
<geneLocation type="plasmid" evidence="1 2">
    <name>unnamed1</name>
</geneLocation>
<evidence type="ECO:0000313" key="1">
    <source>
        <dbReference type="EMBL" id="WLS05090.1"/>
    </source>
</evidence>
<sequence>MNSHPRQGAFQPEELDALQSIYDEITAQGWFPDLPEAREDLARYLLETFPSSTYDADRHRSDIEASVRLYYANECAH</sequence>
<dbReference type="EMBL" id="CP132315">
    <property type="protein sequence ID" value="WLS05090.1"/>
    <property type="molecule type" value="Genomic_DNA"/>
</dbReference>
<reference evidence="1 2" key="1">
    <citation type="submission" date="2023-08" db="EMBL/GenBank/DDBJ databases">
        <title>Pathogen: clinical or host-associated sample.</title>
        <authorList>
            <person name="Hergert J."/>
            <person name="Casey R."/>
            <person name="Wagner J."/>
            <person name="Young E.L."/>
            <person name="Oakeson K.F."/>
        </authorList>
    </citation>
    <scope>NUCLEOTIDE SEQUENCE [LARGE SCALE GENOMIC DNA]</scope>
    <source>
        <strain evidence="1 2">UPHL-collab-2</strain>
        <plasmid evidence="1 2">unnamed1</plasmid>
    </source>
</reference>
<dbReference type="Proteomes" id="UP001225788">
    <property type="component" value="Plasmid unnamed1"/>
</dbReference>